<accession>A0A9R0D6B1</accession>
<feature type="region of interest" description="Disordered" evidence="1">
    <location>
        <begin position="241"/>
        <end position="261"/>
    </location>
</feature>
<dbReference type="PROSITE" id="PS00028">
    <property type="entry name" value="ZINC_FINGER_C2H2_1"/>
    <property type="match status" value="1"/>
</dbReference>
<evidence type="ECO:0000259" key="2">
    <source>
        <dbReference type="PROSITE" id="PS00028"/>
    </source>
</evidence>
<dbReference type="Proteomes" id="UP000829999">
    <property type="component" value="Chromosome 13"/>
</dbReference>
<protein>
    <submittedName>
        <fullName evidence="4">Uncharacterized protein LOC118270264</fullName>
    </submittedName>
</protein>
<evidence type="ECO:0000313" key="3">
    <source>
        <dbReference type="Proteomes" id="UP000829999"/>
    </source>
</evidence>
<name>A0A9R0D6B1_SPOFR</name>
<dbReference type="AlphaFoldDB" id="A0A9R0D6B1"/>
<dbReference type="RefSeq" id="XP_035441655.2">
    <property type="nucleotide sequence ID" value="XM_035585762.2"/>
</dbReference>
<keyword evidence="3" id="KW-1185">Reference proteome</keyword>
<organism evidence="3 4">
    <name type="scientific">Spodoptera frugiperda</name>
    <name type="common">Fall armyworm</name>
    <dbReference type="NCBI Taxonomy" id="7108"/>
    <lineage>
        <taxon>Eukaryota</taxon>
        <taxon>Metazoa</taxon>
        <taxon>Ecdysozoa</taxon>
        <taxon>Arthropoda</taxon>
        <taxon>Hexapoda</taxon>
        <taxon>Insecta</taxon>
        <taxon>Pterygota</taxon>
        <taxon>Neoptera</taxon>
        <taxon>Endopterygota</taxon>
        <taxon>Lepidoptera</taxon>
        <taxon>Glossata</taxon>
        <taxon>Ditrysia</taxon>
        <taxon>Noctuoidea</taxon>
        <taxon>Noctuidae</taxon>
        <taxon>Amphipyrinae</taxon>
        <taxon>Spodoptera</taxon>
    </lineage>
</organism>
<dbReference type="InterPro" id="IPR013087">
    <property type="entry name" value="Znf_C2H2_type"/>
</dbReference>
<reference evidence="4" key="1">
    <citation type="submission" date="2025-08" db="UniProtKB">
        <authorList>
            <consortium name="RefSeq"/>
        </authorList>
    </citation>
    <scope>IDENTIFICATION</scope>
    <source>
        <tissue evidence="4">Whole larval tissue</tissue>
    </source>
</reference>
<feature type="compositionally biased region" description="Polar residues" evidence="1">
    <location>
        <begin position="241"/>
        <end position="255"/>
    </location>
</feature>
<dbReference type="GeneID" id="118270264"/>
<evidence type="ECO:0000313" key="4">
    <source>
        <dbReference type="RefSeq" id="XP_035441655.2"/>
    </source>
</evidence>
<dbReference type="InterPro" id="IPR003604">
    <property type="entry name" value="Matrin/U1-like-C_Znf_C2H2"/>
</dbReference>
<proteinExistence type="predicted"/>
<dbReference type="SMART" id="SM00451">
    <property type="entry name" value="ZnF_U1"/>
    <property type="match status" value="5"/>
</dbReference>
<feature type="domain" description="C2H2-type" evidence="2">
    <location>
        <begin position="82"/>
        <end position="104"/>
    </location>
</feature>
<dbReference type="GO" id="GO:0008270">
    <property type="term" value="F:zinc ion binding"/>
    <property type="evidence" value="ECO:0007669"/>
    <property type="project" value="InterPro"/>
</dbReference>
<gene>
    <name evidence="4" type="primary">LOC118270264</name>
</gene>
<dbReference type="OrthoDB" id="7339672at2759"/>
<evidence type="ECO:0000256" key="1">
    <source>
        <dbReference type="SAM" id="MobiDB-lite"/>
    </source>
</evidence>
<sequence>MENGSAAEHFGGKKMTPIFAKNGVLSGWLEHYCLVCDELFKTEEETLVHIFSSLHKSKLNKCGYLEKYKGHFIRKVNGIYFCEPCSLTFPVATKVDLHINELTHLDARSASIATPRRIDANTLAYDRFIISDDAWNGCLKDSCVLCSIEFEESDPQAHKRAHKISRDHVLNLLRSVVIRSSSLSEEQNIALYRKIDAKTNHCLTCNEIIRLDISSHVEDVKHKKAVKLSEENKGVQVKADTSLNNGDASKSLHNMNNDRGDKGINKIHLGGTVNGDTKKHVDKVKDGIKASAAADENDTYFKNIDIRNYITDYKGKKWCVLCDCVLTNCQPEEHLRSEHHNTLMRLHKGKIENVQKANRSANTNMDDNVDRYQENNINMNLINETAFCKKCSKNIDFDTDSIDKHIEEHKTAMKKPKINVPFLSGMKSSGSERTTLFTNPVLLTSAETKTDKPEPKVTKLQEFAKTHGFTRNSADNSYYCHACDRRLANDMVKLHVENKTHIENITKKTSRTYEKAVTKQPLLEVVTVGELFDNNVEKELILIINDKYWLNAFGFFLLAEFRRKVFCQACNIDIPVENIVEHIIKDEHRDAVENCLVVTSMEDEFIREIKLNKYHCGYCNIVEEDWDDMVDHVNLPEHKSEKLKAEEKLRRYAKHHRIREVITMEQDENDQLMKAFLRKMNGLLLVTRHTE</sequence>
<dbReference type="GO" id="GO:0003676">
    <property type="term" value="F:nucleic acid binding"/>
    <property type="evidence" value="ECO:0007669"/>
    <property type="project" value="InterPro"/>
</dbReference>
<dbReference type="SMART" id="SM00355">
    <property type="entry name" value="ZnF_C2H2"/>
    <property type="match status" value="4"/>
</dbReference>